<feature type="region of interest" description="Disordered" evidence="11">
    <location>
        <begin position="54"/>
        <end position="74"/>
    </location>
</feature>
<proteinExistence type="inferred from homology"/>
<keyword evidence="7 10" id="KW-0283">Flagellar rotation</keyword>
<keyword evidence="12" id="KW-0969">Cilium</keyword>
<evidence type="ECO:0000313" key="12">
    <source>
        <dbReference type="EMBL" id="APO66415.1"/>
    </source>
</evidence>
<dbReference type="InterPro" id="IPR005503">
    <property type="entry name" value="FliL"/>
</dbReference>
<dbReference type="GO" id="GO:0006935">
    <property type="term" value="P:chemotaxis"/>
    <property type="evidence" value="ECO:0007669"/>
    <property type="project" value="UniProtKB-KW"/>
</dbReference>
<keyword evidence="4" id="KW-1003">Cell membrane</keyword>
<dbReference type="GO" id="GO:0071973">
    <property type="term" value="P:bacterial-type flagellum-dependent cell motility"/>
    <property type="evidence" value="ECO:0007669"/>
    <property type="project" value="InterPro"/>
</dbReference>
<evidence type="ECO:0000313" key="13">
    <source>
        <dbReference type="Proteomes" id="UP000184749"/>
    </source>
</evidence>
<name>A0A1L5NEV3_9HYPH</name>
<comment type="subcellular location">
    <subcellularLocation>
        <location evidence="10">Cell inner membrane</location>
    </subcellularLocation>
    <subcellularLocation>
        <location evidence="2">Cell membrane</location>
        <topology evidence="2">Single-pass membrane protein</topology>
    </subcellularLocation>
</comment>
<keyword evidence="6 10" id="KW-0812">Transmembrane</keyword>
<dbReference type="GO" id="GO:0005886">
    <property type="term" value="C:plasma membrane"/>
    <property type="evidence" value="ECO:0007669"/>
    <property type="project" value="UniProtKB-SubCell"/>
</dbReference>
<feature type="transmembrane region" description="Helical" evidence="10">
    <location>
        <begin position="16"/>
        <end position="38"/>
    </location>
</feature>
<protein>
    <recommendedName>
        <fullName evidence="10">Flagellar protein FliL</fullName>
    </recommendedName>
</protein>
<dbReference type="EMBL" id="CP017101">
    <property type="protein sequence ID" value="APO66415.1"/>
    <property type="molecule type" value="Genomic_DNA"/>
</dbReference>
<evidence type="ECO:0000256" key="10">
    <source>
        <dbReference type="RuleBase" id="RU364125"/>
    </source>
</evidence>
<evidence type="ECO:0000256" key="2">
    <source>
        <dbReference type="ARBA" id="ARBA00004162"/>
    </source>
</evidence>
<keyword evidence="10" id="KW-0997">Cell inner membrane</keyword>
<evidence type="ECO:0000256" key="6">
    <source>
        <dbReference type="ARBA" id="ARBA00022692"/>
    </source>
</evidence>
<dbReference type="Proteomes" id="UP000184749">
    <property type="component" value="Chromosome"/>
</dbReference>
<comment type="similarity">
    <text evidence="3 10">Belongs to the FliL family.</text>
</comment>
<evidence type="ECO:0000256" key="3">
    <source>
        <dbReference type="ARBA" id="ARBA00008281"/>
    </source>
</evidence>
<evidence type="ECO:0000256" key="11">
    <source>
        <dbReference type="SAM" id="MobiDB-lite"/>
    </source>
</evidence>
<keyword evidence="12" id="KW-0966">Cell projection</keyword>
<dbReference type="STRING" id="56730.IE4872_CH00757"/>
<organism evidence="12 13">
    <name type="scientific">Rhizobium gallicum</name>
    <dbReference type="NCBI Taxonomy" id="56730"/>
    <lineage>
        <taxon>Bacteria</taxon>
        <taxon>Pseudomonadati</taxon>
        <taxon>Pseudomonadota</taxon>
        <taxon>Alphaproteobacteria</taxon>
        <taxon>Hyphomicrobiales</taxon>
        <taxon>Rhizobiaceae</taxon>
        <taxon>Rhizobium/Agrobacterium group</taxon>
        <taxon>Rhizobium</taxon>
    </lineage>
</organism>
<sequence length="173" mass="18709">MADAEETDGKPKAKSAMLIMAAGLLALTLLGAGGGWLVGTMIAPNVKSAEQAEVAAQTASASGEEKKEGEGGLPHISTEANNVFQLEPITSNLAYPSENWVRLEVALLFNGPPDVKVAEDIHQDVLAYIRTVSLQQIEGPRGFQYLRDDIQERVDLRSQGRVSKVMFRTFVIE</sequence>
<accession>A0A1L5NEV3</accession>
<keyword evidence="9 10" id="KW-0472">Membrane</keyword>
<evidence type="ECO:0000256" key="4">
    <source>
        <dbReference type="ARBA" id="ARBA00022475"/>
    </source>
</evidence>
<comment type="function">
    <text evidence="1 10">Controls the rotational direction of flagella during chemotaxis.</text>
</comment>
<evidence type="ECO:0000256" key="1">
    <source>
        <dbReference type="ARBA" id="ARBA00002254"/>
    </source>
</evidence>
<reference evidence="12 13" key="1">
    <citation type="submission" date="2016-09" db="EMBL/GenBank/DDBJ databases">
        <title>The complete genome sequences of Rhizobium gallicum, symbiovars gallicum and phaseoli, symbionts associated to common bean (Phaseolus vulgaris).</title>
        <authorList>
            <person name="Bustos P."/>
            <person name="Santamaria R.I."/>
            <person name="Perez-Carrascal O.M."/>
            <person name="Juarez S."/>
            <person name="Lozano L."/>
            <person name="Martinez-Flores I."/>
            <person name="Martinez-Romero E."/>
            <person name="Cevallos M."/>
            <person name="Romero D."/>
            <person name="Davila G."/>
            <person name="Gonzalez V."/>
        </authorList>
    </citation>
    <scope>NUCLEOTIDE SEQUENCE [LARGE SCALE GENOMIC DNA]</scope>
    <source>
        <strain evidence="12 13">IE4872</strain>
    </source>
</reference>
<keyword evidence="12" id="KW-0282">Flagellum</keyword>
<evidence type="ECO:0000256" key="9">
    <source>
        <dbReference type="ARBA" id="ARBA00023136"/>
    </source>
</evidence>
<dbReference type="Pfam" id="PF03748">
    <property type="entry name" value="FliL"/>
    <property type="match status" value="1"/>
</dbReference>
<gene>
    <name evidence="12" type="primary">fliL</name>
    <name evidence="12" type="ORF">IE4872_CH00757</name>
</gene>
<evidence type="ECO:0000256" key="8">
    <source>
        <dbReference type="ARBA" id="ARBA00022989"/>
    </source>
</evidence>
<keyword evidence="5 10" id="KW-0145">Chemotaxis</keyword>
<dbReference type="GO" id="GO:0009425">
    <property type="term" value="C:bacterial-type flagellum basal body"/>
    <property type="evidence" value="ECO:0007669"/>
    <property type="project" value="InterPro"/>
</dbReference>
<dbReference type="AlphaFoldDB" id="A0A1L5NEV3"/>
<keyword evidence="8 10" id="KW-1133">Transmembrane helix</keyword>
<evidence type="ECO:0000256" key="5">
    <source>
        <dbReference type="ARBA" id="ARBA00022500"/>
    </source>
</evidence>
<evidence type="ECO:0000256" key="7">
    <source>
        <dbReference type="ARBA" id="ARBA00022779"/>
    </source>
</evidence>
<dbReference type="OrthoDB" id="7908910at2"/>